<keyword evidence="3" id="KW-1185">Reference proteome</keyword>
<dbReference type="SUPFAM" id="SSF55166">
    <property type="entry name" value="Hedgehog/DD-peptidase"/>
    <property type="match status" value="1"/>
</dbReference>
<evidence type="ECO:0000313" key="2">
    <source>
        <dbReference type="EMBL" id="MXO83222.1"/>
    </source>
</evidence>
<feature type="domain" description="Peptidase M15A C-terminal" evidence="1">
    <location>
        <begin position="58"/>
        <end position="173"/>
    </location>
</feature>
<sequence length="201" mass="22706">MPAQIGRDWHQSKWIEPAHRLNRPHSIGDSRAAAIYIACVRRSVERTGRRDVTKLTENFTLAEMVRSQQALRRGIPNSPGSREVTALRILCENVLQPVREHFGKPVNISSGFRSPRLNRAIGGSGSSQHCLGEAADFIVSGVSNLEVCKWMERRLNYDQLIYEFGEPGWVHCSFSTNRMRNMELSAMRLGGRVKYLSGLRA</sequence>
<proteinExistence type="predicted"/>
<protein>
    <recommendedName>
        <fullName evidence="1">Peptidase M15A C-terminal domain-containing protein</fullName>
    </recommendedName>
</protein>
<reference evidence="2 3" key="1">
    <citation type="submission" date="2019-12" db="EMBL/GenBank/DDBJ databases">
        <title>Genomic-based taxomic classification of the family Erythrobacteraceae.</title>
        <authorList>
            <person name="Xu L."/>
        </authorList>
    </citation>
    <scope>NUCLEOTIDE SEQUENCE [LARGE SCALE GENOMIC DNA]</scope>
    <source>
        <strain evidence="2 3">KCTC 42006</strain>
    </source>
</reference>
<dbReference type="AlphaFoldDB" id="A0A844Z7B4"/>
<accession>A0A844Z7B4</accession>
<dbReference type="Gene3D" id="3.30.1380.10">
    <property type="match status" value="1"/>
</dbReference>
<dbReference type="EMBL" id="WTYZ01000001">
    <property type="protein sequence ID" value="MXO83222.1"/>
    <property type="molecule type" value="Genomic_DNA"/>
</dbReference>
<evidence type="ECO:0000259" key="1">
    <source>
        <dbReference type="Pfam" id="PF08291"/>
    </source>
</evidence>
<name>A0A844Z7B4_9SPHN</name>
<dbReference type="InterPro" id="IPR013230">
    <property type="entry name" value="Peptidase_M15A_C"/>
</dbReference>
<evidence type="ECO:0000313" key="3">
    <source>
        <dbReference type="Proteomes" id="UP000460290"/>
    </source>
</evidence>
<organism evidence="2 3">
    <name type="scientific">Pontixanthobacter aestiaquae</name>
    <dbReference type="NCBI Taxonomy" id="1509367"/>
    <lineage>
        <taxon>Bacteria</taxon>
        <taxon>Pseudomonadati</taxon>
        <taxon>Pseudomonadota</taxon>
        <taxon>Alphaproteobacteria</taxon>
        <taxon>Sphingomonadales</taxon>
        <taxon>Erythrobacteraceae</taxon>
        <taxon>Pontixanthobacter</taxon>
    </lineage>
</organism>
<gene>
    <name evidence="2" type="ORF">GRI35_07555</name>
</gene>
<dbReference type="OrthoDB" id="7171572at2"/>
<dbReference type="Pfam" id="PF08291">
    <property type="entry name" value="Peptidase_M15_3"/>
    <property type="match status" value="1"/>
</dbReference>
<comment type="caution">
    <text evidence="2">The sequence shown here is derived from an EMBL/GenBank/DDBJ whole genome shotgun (WGS) entry which is preliminary data.</text>
</comment>
<dbReference type="Proteomes" id="UP000460290">
    <property type="component" value="Unassembled WGS sequence"/>
</dbReference>
<dbReference type="InterPro" id="IPR009045">
    <property type="entry name" value="Zn_M74/Hedgehog-like"/>
</dbReference>